<evidence type="ECO:0000313" key="2">
    <source>
        <dbReference type="Proteomes" id="UP000179807"/>
    </source>
</evidence>
<organism evidence="1 2">
    <name type="scientific">Tritrichomonas foetus</name>
    <dbReference type="NCBI Taxonomy" id="1144522"/>
    <lineage>
        <taxon>Eukaryota</taxon>
        <taxon>Metamonada</taxon>
        <taxon>Parabasalia</taxon>
        <taxon>Tritrichomonadida</taxon>
        <taxon>Tritrichomonadidae</taxon>
        <taxon>Tritrichomonas</taxon>
    </lineage>
</organism>
<protein>
    <recommendedName>
        <fullName evidence="3">Nucleotide-diphospho-sugar transferase domain-containing protein</fullName>
    </recommendedName>
</protein>
<dbReference type="RefSeq" id="XP_068348121.1">
    <property type="nucleotide sequence ID" value="XM_068512262.1"/>
</dbReference>
<evidence type="ECO:0008006" key="3">
    <source>
        <dbReference type="Google" id="ProtNLM"/>
    </source>
</evidence>
<dbReference type="Proteomes" id="UP000179807">
    <property type="component" value="Unassembled WGS sequence"/>
</dbReference>
<dbReference type="OrthoDB" id="413746at2759"/>
<dbReference type="GeneID" id="94846966"/>
<accession>A0A1J4J742</accession>
<dbReference type="EMBL" id="MLAK01001272">
    <property type="protein sequence ID" value="OHS94984.1"/>
    <property type="molecule type" value="Genomic_DNA"/>
</dbReference>
<dbReference type="Gene3D" id="3.90.550.10">
    <property type="entry name" value="Spore Coat Polysaccharide Biosynthesis Protein SpsA, Chain A"/>
    <property type="match status" value="1"/>
</dbReference>
<dbReference type="VEuPathDB" id="TrichDB:TRFO_38794"/>
<sequence length="406" mass="47187">MEAKKIVLFSAFFALTLSIFSPLLYQITSSTTPKPSTFWAVLPDTNEPISNDLQRIPPSTVYQNKEWYKEGNLDPYEIYNPYLQKCLLCNFNVRNLNSDSTTRDAIFSFMFSEIAGILPFTRSLRTTGSNCRVFIFADDNSMSKITEDELMVLDRCSITLIKTGFSKHMAWTQIVLLRYPVFYDFLFLRRYLIDRVIIVDMYDSVFQGDPFTTDFQKDTFYFVEENSSIENCWINALWLQQAAPDSYEIIKKNKILNSGLFMGGTMQVLKFLDIYLTFYENKDQNSTAPDQGYFNFVAYTKVLNDPSMKTKILTGNDGVIVLSYFQESQTKLIFGNFKPKNAVIYPRILHQYDTRSEFRVSVFYACPKGRLNTSTYIRNMHSDGNYGGNHIRYDEEEEHEEIDANE</sequence>
<keyword evidence="2" id="KW-1185">Reference proteome</keyword>
<proteinExistence type="predicted"/>
<name>A0A1J4J742_9EUKA</name>
<comment type="caution">
    <text evidence="1">The sequence shown here is derived from an EMBL/GenBank/DDBJ whole genome shotgun (WGS) entry which is preliminary data.</text>
</comment>
<gene>
    <name evidence="1" type="ORF">TRFO_38794</name>
</gene>
<reference evidence="1" key="1">
    <citation type="submission" date="2016-10" db="EMBL/GenBank/DDBJ databases">
        <authorList>
            <person name="Benchimol M."/>
            <person name="Almeida L.G."/>
            <person name="Vasconcelos A.T."/>
            <person name="Perreira-Neves A."/>
            <person name="Rosa I.A."/>
            <person name="Tasca T."/>
            <person name="Bogo M.R."/>
            <person name="de Souza W."/>
        </authorList>
    </citation>
    <scope>NUCLEOTIDE SEQUENCE [LARGE SCALE GENOMIC DNA]</scope>
    <source>
        <strain evidence="1">K</strain>
    </source>
</reference>
<dbReference type="AlphaFoldDB" id="A0A1J4J742"/>
<evidence type="ECO:0000313" key="1">
    <source>
        <dbReference type="EMBL" id="OHS94984.1"/>
    </source>
</evidence>
<dbReference type="InterPro" id="IPR029044">
    <property type="entry name" value="Nucleotide-diphossugar_trans"/>
</dbReference>
<dbReference type="SUPFAM" id="SSF53448">
    <property type="entry name" value="Nucleotide-diphospho-sugar transferases"/>
    <property type="match status" value="1"/>
</dbReference>